<organism evidence="1 2">
    <name type="scientific">Purpureocillium lilacinum</name>
    <name type="common">Paecilomyces lilacinus</name>
    <dbReference type="NCBI Taxonomy" id="33203"/>
    <lineage>
        <taxon>Eukaryota</taxon>
        <taxon>Fungi</taxon>
        <taxon>Dikarya</taxon>
        <taxon>Ascomycota</taxon>
        <taxon>Pezizomycotina</taxon>
        <taxon>Sordariomycetes</taxon>
        <taxon>Hypocreomycetidae</taxon>
        <taxon>Hypocreales</taxon>
        <taxon>Ophiocordycipitaceae</taxon>
        <taxon>Purpureocillium</taxon>
    </lineage>
</organism>
<comment type="caution">
    <text evidence="1">The sequence shown here is derived from an EMBL/GenBank/DDBJ whole genome shotgun (WGS) entry which is preliminary data.</text>
</comment>
<sequence length="259" mass="28017">MGDSSISMPDPRTMSMRIEKPWPLDYRLEQSAHHSRRQPSGGNGQHNSWADAEGAGRAQFQSAAPFLRRPLAQPSIGGFLSMNAARDVAAIVSKLPARLRQDSTTCVPFPHPLSTGTARKLPRIVPLPRMGSEGGIAPMPHKSCLRSTNQAIVKEPAQPAQAVAGPDLNRRICTEEVRHHHPAQPCPSIGDLWIEVDEVVTQVIARNGIQLGLNDAERSQDVFVHIVVKRAVCDTLDNAPGPVQSGPVLPTSAWLEAEG</sequence>
<evidence type="ECO:0000313" key="2">
    <source>
        <dbReference type="Proteomes" id="UP001638806"/>
    </source>
</evidence>
<keyword evidence="2" id="KW-1185">Reference proteome</keyword>
<name>A0ACC4ECA8_PURLI</name>
<dbReference type="EMBL" id="JBGNUJ010000002">
    <property type="protein sequence ID" value="KAL3965636.1"/>
    <property type="molecule type" value="Genomic_DNA"/>
</dbReference>
<reference evidence="1" key="1">
    <citation type="submission" date="2024-12" db="EMBL/GenBank/DDBJ databases">
        <title>Comparative genomics and development of molecular markers within Purpureocillium lilacinum and among Purpureocillium species.</title>
        <authorList>
            <person name="Yeh Z.-Y."/>
            <person name="Ni N.-T."/>
            <person name="Lo P.-H."/>
            <person name="Mushyakhwo K."/>
            <person name="Lin C.-F."/>
            <person name="Nai Y.-S."/>
        </authorList>
    </citation>
    <scope>NUCLEOTIDE SEQUENCE</scope>
    <source>
        <strain evidence="1">NCHU-NPUST-175</strain>
    </source>
</reference>
<gene>
    <name evidence="1" type="ORF">ACCO45_002640</name>
</gene>
<protein>
    <submittedName>
        <fullName evidence="1">Uncharacterized protein</fullName>
    </submittedName>
</protein>
<evidence type="ECO:0000313" key="1">
    <source>
        <dbReference type="EMBL" id="KAL3965636.1"/>
    </source>
</evidence>
<accession>A0ACC4ECA8</accession>
<proteinExistence type="predicted"/>
<dbReference type="Proteomes" id="UP001638806">
    <property type="component" value="Unassembled WGS sequence"/>
</dbReference>